<dbReference type="PROSITE" id="PS01081">
    <property type="entry name" value="HTH_TETR_1"/>
    <property type="match status" value="1"/>
</dbReference>
<dbReference type="SUPFAM" id="SSF46689">
    <property type="entry name" value="Homeodomain-like"/>
    <property type="match status" value="1"/>
</dbReference>
<evidence type="ECO:0000313" key="5">
    <source>
        <dbReference type="Proteomes" id="UP000252893"/>
    </source>
</evidence>
<comment type="caution">
    <text evidence="4">The sequence shown here is derived from an EMBL/GenBank/DDBJ whole genome shotgun (WGS) entry which is preliminary data.</text>
</comment>
<evidence type="ECO:0000256" key="1">
    <source>
        <dbReference type="ARBA" id="ARBA00023125"/>
    </source>
</evidence>
<dbReference type="InterPro" id="IPR050109">
    <property type="entry name" value="HTH-type_TetR-like_transc_reg"/>
</dbReference>
<dbReference type="OrthoDB" id="9808189at2"/>
<dbReference type="Gene3D" id="1.10.357.10">
    <property type="entry name" value="Tetracycline Repressor, domain 2"/>
    <property type="match status" value="1"/>
</dbReference>
<dbReference type="InterPro" id="IPR001647">
    <property type="entry name" value="HTH_TetR"/>
</dbReference>
<dbReference type="Proteomes" id="UP000252893">
    <property type="component" value="Unassembled WGS sequence"/>
</dbReference>
<gene>
    <name evidence="4" type="ORF">DFR47_101413</name>
</gene>
<proteinExistence type="predicted"/>
<dbReference type="InterPro" id="IPR036271">
    <property type="entry name" value="Tet_transcr_reg_TetR-rel_C_sf"/>
</dbReference>
<reference evidence="4 5" key="1">
    <citation type="submission" date="2018-06" db="EMBL/GenBank/DDBJ databases">
        <title>Genomic Encyclopedia of Type Strains, Phase IV (KMG-IV): sequencing the most valuable type-strain genomes for metagenomic binning, comparative biology and taxonomic classification.</title>
        <authorList>
            <person name="Goeker M."/>
        </authorList>
    </citation>
    <scope>NUCLEOTIDE SEQUENCE [LARGE SCALE GENOMIC DNA]</scope>
    <source>
        <strain evidence="4 5">DSM 25619</strain>
    </source>
</reference>
<evidence type="ECO:0000256" key="2">
    <source>
        <dbReference type="PROSITE-ProRule" id="PRU00335"/>
    </source>
</evidence>
<dbReference type="InterPro" id="IPR009057">
    <property type="entry name" value="Homeodomain-like_sf"/>
</dbReference>
<keyword evidence="1 2" id="KW-0238">DNA-binding</keyword>
<accession>A0A366E904</accession>
<evidence type="ECO:0000313" key="4">
    <source>
        <dbReference type="EMBL" id="RBO98812.1"/>
    </source>
</evidence>
<organism evidence="4 5">
    <name type="scientific">Pseudochrobactrum asaccharolyticum</name>
    <dbReference type="NCBI Taxonomy" id="354351"/>
    <lineage>
        <taxon>Bacteria</taxon>
        <taxon>Pseudomonadati</taxon>
        <taxon>Pseudomonadota</taxon>
        <taxon>Alphaproteobacteria</taxon>
        <taxon>Hyphomicrobiales</taxon>
        <taxon>Brucellaceae</taxon>
        <taxon>Pseudochrobactrum</taxon>
    </lineage>
</organism>
<feature type="DNA-binding region" description="H-T-H motif" evidence="2">
    <location>
        <begin position="33"/>
        <end position="52"/>
    </location>
</feature>
<dbReference type="Pfam" id="PF00440">
    <property type="entry name" value="TetR_N"/>
    <property type="match status" value="1"/>
</dbReference>
<dbReference type="PROSITE" id="PS50977">
    <property type="entry name" value="HTH_TETR_2"/>
    <property type="match status" value="1"/>
</dbReference>
<dbReference type="GO" id="GO:0003700">
    <property type="term" value="F:DNA-binding transcription factor activity"/>
    <property type="evidence" value="ECO:0007669"/>
    <property type="project" value="TreeGrafter"/>
</dbReference>
<dbReference type="GO" id="GO:0000976">
    <property type="term" value="F:transcription cis-regulatory region binding"/>
    <property type="evidence" value="ECO:0007669"/>
    <property type="project" value="TreeGrafter"/>
</dbReference>
<evidence type="ECO:0000259" key="3">
    <source>
        <dbReference type="PROSITE" id="PS50977"/>
    </source>
</evidence>
<sequence>MRVTDPEKHQAKKQMILDAAKRCFAEQGFHQTSTAQICTAAQISTGSLFHYFPSKKSIIAALFEEDRQQTQELIATLREQDDLFAALNTFFDVVLDVAGDSILSALALEIAAEAGRDAETGALYRLNDKVMREELEYLISLGIERRQIAGAFPAVTAVNCLMIIVDGIFNRVALDPAFKPHEHQSALRAMLWGVLGHTADAGAKS</sequence>
<keyword evidence="5" id="KW-1185">Reference proteome</keyword>
<dbReference type="PANTHER" id="PTHR30055:SF226">
    <property type="entry name" value="HTH-TYPE TRANSCRIPTIONAL REGULATOR PKSA"/>
    <property type="match status" value="1"/>
</dbReference>
<name>A0A366E904_9HYPH</name>
<dbReference type="RefSeq" id="WP_113942732.1">
    <property type="nucleotide sequence ID" value="NZ_JBHEEG010000003.1"/>
</dbReference>
<feature type="domain" description="HTH tetR-type" evidence="3">
    <location>
        <begin position="10"/>
        <end position="70"/>
    </location>
</feature>
<dbReference type="PANTHER" id="PTHR30055">
    <property type="entry name" value="HTH-TYPE TRANSCRIPTIONAL REGULATOR RUTR"/>
    <property type="match status" value="1"/>
</dbReference>
<dbReference type="InterPro" id="IPR023772">
    <property type="entry name" value="DNA-bd_HTH_TetR-type_CS"/>
</dbReference>
<protein>
    <submittedName>
        <fullName evidence="4">TetR family transcriptional regulator</fullName>
    </submittedName>
</protein>
<dbReference type="EMBL" id="QNRH01000001">
    <property type="protein sequence ID" value="RBO98812.1"/>
    <property type="molecule type" value="Genomic_DNA"/>
</dbReference>
<dbReference type="SUPFAM" id="SSF48498">
    <property type="entry name" value="Tetracyclin repressor-like, C-terminal domain"/>
    <property type="match status" value="1"/>
</dbReference>
<dbReference type="AlphaFoldDB" id="A0A366E904"/>
<dbReference type="PRINTS" id="PR00455">
    <property type="entry name" value="HTHTETR"/>
</dbReference>